<dbReference type="OrthoDB" id="1924787at2759"/>
<dbReference type="GO" id="GO:0016757">
    <property type="term" value="F:glycosyltransferase activity"/>
    <property type="evidence" value="ECO:0007669"/>
    <property type="project" value="UniProtKB-KW"/>
</dbReference>
<reference evidence="2" key="1">
    <citation type="submission" date="2020-01" db="EMBL/GenBank/DDBJ databases">
        <title>Genome sequence of Kobresia littledalei, the first chromosome-level genome in the family Cyperaceae.</title>
        <authorList>
            <person name="Qu G."/>
        </authorList>
    </citation>
    <scope>NUCLEOTIDE SEQUENCE</scope>
    <source>
        <strain evidence="2">C.B.Clarke</strain>
        <tissue evidence="2">Leaf</tissue>
    </source>
</reference>
<dbReference type="Pfam" id="PF03016">
    <property type="entry name" value="Exostosin_GT47"/>
    <property type="match status" value="1"/>
</dbReference>
<evidence type="ECO:0000259" key="1">
    <source>
        <dbReference type="Pfam" id="PF03016"/>
    </source>
</evidence>
<sequence length="177" mass="20643">MLLSTYMIYLTGTICLYPAIVPASTKWFSLCPYYENHGMGQQFNKSSWYNTYQFTADLLFYARAVNHPCRTYDLSSALIFYIPFDTSLFVHSFGGENYLTQREALWVDFLDYISRLPTFQQHGGHDHFLVSGIMVWDFIRAPNMKDKKIFECQKPNRHSLPVLFPPEVPCRNYSMAG</sequence>
<keyword evidence="2" id="KW-0808">Transferase</keyword>
<comment type="caution">
    <text evidence="2">The sequence shown here is derived from an EMBL/GenBank/DDBJ whole genome shotgun (WGS) entry which is preliminary data.</text>
</comment>
<keyword evidence="2" id="KW-0328">Glycosyltransferase</keyword>
<protein>
    <submittedName>
        <fullName evidence="2">Xyloglucan galactosyltransferase KATAMARI1</fullName>
    </submittedName>
</protein>
<evidence type="ECO:0000313" key="2">
    <source>
        <dbReference type="EMBL" id="KAF3322770.1"/>
    </source>
</evidence>
<evidence type="ECO:0000313" key="3">
    <source>
        <dbReference type="Proteomes" id="UP000623129"/>
    </source>
</evidence>
<name>A0A833VEH4_9POAL</name>
<dbReference type="Proteomes" id="UP000623129">
    <property type="component" value="Unassembled WGS sequence"/>
</dbReference>
<organism evidence="2 3">
    <name type="scientific">Carex littledalei</name>
    <dbReference type="NCBI Taxonomy" id="544730"/>
    <lineage>
        <taxon>Eukaryota</taxon>
        <taxon>Viridiplantae</taxon>
        <taxon>Streptophyta</taxon>
        <taxon>Embryophyta</taxon>
        <taxon>Tracheophyta</taxon>
        <taxon>Spermatophyta</taxon>
        <taxon>Magnoliopsida</taxon>
        <taxon>Liliopsida</taxon>
        <taxon>Poales</taxon>
        <taxon>Cyperaceae</taxon>
        <taxon>Cyperoideae</taxon>
        <taxon>Cariceae</taxon>
        <taxon>Carex</taxon>
        <taxon>Carex subgen. Euthyceras</taxon>
    </lineage>
</organism>
<proteinExistence type="predicted"/>
<gene>
    <name evidence="2" type="ORF">FCM35_KLT12759</name>
</gene>
<accession>A0A833VEH4</accession>
<dbReference type="AlphaFoldDB" id="A0A833VEH4"/>
<keyword evidence="3" id="KW-1185">Reference proteome</keyword>
<dbReference type="InterPro" id="IPR040911">
    <property type="entry name" value="Exostosin_GT47"/>
</dbReference>
<feature type="domain" description="Exostosin GT47" evidence="1">
    <location>
        <begin position="34"/>
        <end position="148"/>
    </location>
</feature>
<dbReference type="EMBL" id="SWLB01000024">
    <property type="protein sequence ID" value="KAF3322770.1"/>
    <property type="molecule type" value="Genomic_DNA"/>
</dbReference>